<protein>
    <submittedName>
        <fullName evidence="1">Winged helix-turn-helix domain-containing protein</fullName>
    </submittedName>
</protein>
<dbReference type="InterPro" id="IPR009351">
    <property type="entry name" value="AlkZ-like"/>
</dbReference>
<dbReference type="Proteomes" id="UP000305709">
    <property type="component" value="Unassembled WGS sequence"/>
</dbReference>
<dbReference type="OrthoDB" id="9787207at2"/>
<evidence type="ECO:0000313" key="1">
    <source>
        <dbReference type="EMBL" id="TNC63998.1"/>
    </source>
</evidence>
<sequence length="394" mass="44889">MTQPILPNEAARRLFLARHGLLDRPRRQKLASLVDALGFVQVDSVLTLARAHDMILWSRDPGYRPPHLQTLVQGRGAFEHWTHDAAVIPMAFWPHWRHRFDRDRARFDSRWANRQGPDFRAQLDRTLRHIAENGPTRSGELAEGPRQEPGWWNWHPSKVALEYLWRVGELSIARREGFQKLYDLTERVVPEAVRTAKPALDVTVDWAASAALDRLGFATPGEIAAFWDLLTPAEAHAWAKAALARGEVEEIRVEGADGTLRRSLARPGVVEDAERLPEPSDRLRLLSPFDPALRDRARAERLFGFRYRIEIFVPAAQRTYGYYVFPILEGTRLVARADVAAQAGVVTLRALWPETRQRWGRGRTDRLMAELERVAQLAGATRIDLAEGWLRQGA</sequence>
<accession>A0A5C4NA02</accession>
<dbReference type="PANTHER" id="PTHR30528:SF0">
    <property type="entry name" value="CYTOPLASMIC PROTEIN"/>
    <property type="match status" value="1"/>
</dbReference>
<comment type="caution">
    <text evidence="1">The sequence shown here is derived from an EMBL/GenBank/DDBJ whole genome shotgun (WGS) entry which is preliminary data.</text>
</comment>
<dbReference type="RefSeq" id="WP_139083251.1">
    <property type="nucleotide sequence ID" value="NZ_VDFV01000045.1"/>
</dbReference>
<dbReference type="EMBL" id="VDFV01000045">
    <property type="protein sequence ID" value="TNC63998.1"/>
    <property type="molecule type" value="Genomic_DNA"/>
</dbReference>
<gene>
    <name evidence="1" type="ORF">FHG71_18855</name>
</gene>
<organism evidence="1 2">
    <name type="scientific">Rubellimicrobium roseum</name>
    <dbReference type="NCBI Taxonomy" id="687525"/>
    <lineage>
        <taxon>Bacteria</taxon>
        <taxon>Pseudomonadati</taxon>
        <taxon>Pseudomonadota</taxon>
        <taxon>Alphaproteobacteria</taxon>
        <taxon>Rhodobacterales</taxon>
        <taxon>Roseobacteraceae</taxon>
        <taxon>Rubellimicrobium</taxon>
    </lineage>
</organism>
<dbReference type="PANTHER" id="PTHR30528">
    <property type="entry name" value="CYTOPLASMIC PROTEIN"/>
    <property type="match status" value="1"/>
</dbReference>
<evidence type="ECO:0000313" key="2">
    <source>
        <dbReference type="Proteomes" id="UP000305709"/>
    </source>
</evidence>
<reference evidence="1 2" key="1">
    <citation type="submission" date="2019-06" db="EMBL/GenBank/DDBJ databases">
        <authorList>
            <person name="Jiang L."/>
        </authorList>
    </citation>
    <scope>NUCLEOTIDE SEQUENCE [LARGE SCALE GENOMIC DNA]</scope>
    <source>
        <strain evidence="1 2">YIM 48858</strain>
    </source>
</reference>
<keyword evidence="2" id="KW-1185">Reference proteome</keyword>
<proteinExistence type="predicted"/>
<dbReference type="AlphaFoldDB" id="A0A5C4NA02"/>
<dbReference type="Pfam" id="PF06224">
    <property type="entry name" value="AlkZ-like"/>
    <property type="match status" value="1"/>
</dbReference>
<name>A0A5C4NA02_9RHOB</name>